<keyword evidence="9" id="KW-1185">Reference proteome</keyword>
<comment type="similarity">
    <text evidence="2">Belongs to the oxygen-dependent FAD-linked oxidoreductase family.</text>
</comment>
<evidence type="ECO:0000256" key="5">
    <source>
        <dbReference type="ARBA" id="ARBA00023002"/>
    </source>
</evidence>
<keyword evidence="6" id="KW-0732">Signal</keyword>
<dbReference type="Pfam" id="PF01565">
    <property type="entry name" value="FAD_binding_4"/>
    <property type="match status" value="1"/>
</dbReference>
<keyword evidence="3" id="KW-0285">Flavoprotein</keyword>
<dbReference type="Gene3D" id="3.30.465.10">
    <property type="match status" value="1"/>
</dbReference>
<dbReference type="Pfam" id="PF08031">
    <property type="entry name" value="BBE"/>
    <property type="match status" value="1"/>
</dbReference>
<dbReference type="PANTHER" id="PTHR42973:SF39">
    <property type="entry name" value="FAD-BINDING PCMH-TYPE DOMAIN-CONTAINING PROTEIN"/>
    <property type="match status" value="1"/>
</dbReference>
<reference evidence="8 9" key="1">
    <citation type="submission" date="2020-02" db="EMBL/GenBank/DDBJ databases">
        <title>Comparative genomics of the hypocrealean fungal genus Beauvera.</title>
        <authorList>
            <person name="Showalter D.N."/>
            <person name="Bushley K.E."/>
            <person name="Rehner S.A."/>
        </authorList>
    </citation>
    <scope>NUCLEOTIDE SEQUENCE [LARGE SCALE GENOMIC DNA]</scope>
    <source>
        <strain evidence="8 9">ARSEF4384</strain>
    </source>
</reference>
<evidence type="ECO:0000256" key="4">
    <source>
        <dbReference type="ARBA" id="ARBA00022827"/>
    </source>
</evidence>
<dbReference type="PROSITE" id="PS51387">
    <property type="entry name" value="FAD_PCMH"/>
    <property type="match status" value="1"/>
</dbReference>
<comment type="cofactor">
    <cofactor evidence="1">
        <name>FAD</name>
        <dbReference type="ChEBI" id="CHEBI:57692"/>
    </cofactor>
</comment>
<evidence type="ECO:0000313" key="9">
    <source>
        <dbReference type="Proteomes" id="UP001397290"/>
    </source>
</evidence>
<evidence type="ECO:0000256" key="2">
    <source>
        <dbReference type="ARBA" id="ARBA00005466"/>
    </source>
</evidence>
<dbReference type="InterPro" id="IPR006094">
    <property type="entry name" value="Oxid_FAD_bind_N"/>
</dbReference>
<dbReference type="Gene3D" id="3.40.462.20">
    <property type="match status" value="1"/>
</dbReference>
<dbReference type="InterPro" id="IPR036318">
    <property type="entry name" value="FAD-bd_PCMH-like_sf"/>
</dbReference>
<comment type="caution">
    <text evidence="8">The sequence shown here is derived from an EMBL/GenBank/DDBJ whole genome shotgun (WGS) entry which is preliminary data.</text>
</comment>
<dbReference type="GO" id="GO:0016491">
    <property type="term" value="F:oxidoreductase activity"/>
    <property type="evidence" value="ECO:0007669"/>
    <property type="project" value="UniProtKB-KW"/>
</dbReference>
<dbReference type="GO" id="GO:0071949">
    <property type="term" value="F:FAD binding"/>
    <property type="evidence" value="ECO:0007669"/>
    <property type="project" value="InterPro"/>
</dbReference>
<dbReference type="InterPro" id="IPR016166">
    <property type="entry name" value="FAD-bd_PCMH"/>
</dbReference>
<feature type="chain" id="PRO_5043474788" description="FAD-binding PCMH-type domain-containing protein" evidence="6">
    <location>
        <begin position="21"/>
        <end position="603"/>
    </location>
</feature>
<evidence type="ECO:0000256" key="3">
    <source>
        <dbReference type="ARBA" id="ARBA00022630"/>
    </source>
</evidence>
<dbReference type="InterPro" id="IPR012951">
    <property type="entry name" value="BBE"/>
</dbReference>
<dbReference type="AlphaFoldDB" id="A0AAW0RMG0"/>
<evidence type="ECO:0000256" key="6">
    <source>
        <dbReference type="SAM" id="SignalP"/>
    </source>
</evidence>
<dbReference type="Proteomes" id="UP001397290">
    <property type="component" value="Unassembled WGS sequence"/>
</dbReference>
<keyword evidence="5" id="KW-0560">Oxidoreductase</keyword>
<protein>
    <recommendedName>
        <fullName evidence="7">FAD-binding PCMH-type domain-containing protein</fullName>
    </recommendedName>
</protein>
<organism evidence="8 9">
    <name type="scientific">Beauveria asiatica</name>
    <dbReference type="NCBI Taxonomy" id="1069075"/>
    <lineage>
        <taxon>Eukaryota</taxon>
        <taxon>Fungi</taxon>
        <taxon>Dikarya</taxon>
        <taxon>Ascomycota</taxon>
        <taxon>Pezizomycotina</taxon>
        <taxon>Sordariomycetes</taxon>
        <taxon>Hypocreomycetidae</taxon>
        <taxon>Hypocreales</taxon>
        <taxon>Cordycipitaceae</taxon>
        <taxon>Beauveria</taxon>
    </lineage>
</organism>
<evidence type="ECO:0000313" key="8">
    <source>
        <dbReference type="EMBL" id="KAK8143409.1"/>
    </source>
</evidence>
<sequence length="603" mass="64095">MLAKPFFLTLSLALSVQATARPRCKTTPSDAAWPSLEEWSVLNKTINESLIQTVPVASSCWPGNPFHSTLSCDVVKANWTSGQFHAGLAESIDYPLYSNNSCLPPGASGYTETAGCRLGGLPEFIVNATSASQVATAMKWAAMRNIRIVVKGTGHDLNGRSSGAFSLSIWTRGLRGIRRNASWPTPGSREEPQDVFIVGSGETWGDVLHEALAAGRVVTTGQDPSVGLGGYIQGGGHGPLSSTYGLAANQVLQVTIATTQGQVLVANDAENEDIFWAVRGGGGGQFGVVTEYVIRSHPAPAQVASGVFKISPASENETQASWKAGAVLMRHWPGLIDAGLTGSATMATGESALRFGSSVTTGVAITQVFFGYNMTSAQLNTLVEPLIAEIRSSTCNASLELAWSTSTFSDYGSFYKSISGSNVAGGLSLETSRLLGRAELVKTSLPTAMHYLQTALQAENSTAGMFATIGLQGGPGITNVPEKRWGAVNPAWRSAYVHFISGGVEIEPDKRGGAKAALAHAAAWLEDVKEGLWRRWAPTTGAYMNEANPYNTHWKGDYYGSNYGKLLEIKNKYDPTESLYVLSGVGSDKWDYNLDTGRLCKIG</sequence>
<dbReference type="SUPFAM" id="SSF56176">
    <property type="entry name" value="FAD-binding/transporter-associated domain-like"/>
    <property type="match status" value="1"/>
</dbReference>
<dbReference type="PANTHER" id="PTHR42973">
    <property type="entry name" value="BINDING OXIDOREDUCTASE, PUTATIVE (AFU_ORTHOLOGUE AFUA_1G17690)-RELATED"/>
    <property type="match status" value="1"/>
</dbReference>
<keyword evidence="4" id="KW-0274">FAD</keyword>
<dbReference type="EMBL" id="JAAHCF010000516">
    <property type="protein sequence ID" value="KAK8143409.1"/>
    <property type="molecule type" value="Genomic_DNA"/>
</dbReference>
<accession>A0AAW0RMG0</accession>
<evidence type="ECO:0000256" key="1">
    <source>
        <dbReference type="ARBA" id="ARBA00001974"/>
    </source>
</evidence>
<evidence type="ECO:0000259" key="7">
    <source>
        <dbReference type="PROSITE" id="PS51387"/>
    </source>
</evidence>
<feature type="domain" description="FAD-binding PCMH-type" evidence="7">
    <location>
        <begin position="118"/>
        <end position="299"/>
    </location>
</feature>
<dbReference type="InterPro" id="IPR016169">
    <property type="entry name" value="FAD-bd_PCMH_sub2"/>
</dbReference>
<name>A0AAW0RMG0_9HYPO</name>
<dbReference type="InterPro" id="IPR050416">
    <property type="entry name" value="FAD-linked_Oxidoreductase"/>
</dbReference>
<gene>
    <name evidence="8" type="ORF">G3M48_007281</name>
</gene>
<feature type="signal peptide" evidence="6">
    <location>
        <begin position="1"/>
        <end position="20"/>
    </location>
</feature>
<proteinExistence type="inferred from homology"/>